<keyword evidence="1" id="KW-0812">Transmembrane</keyword>
<sequence length="333" mass="36067">MRLRALIALLLAALILALGGCGGEPGDLPQRPPGGNVLDQPNVLSAADLRELNRLIEDGNRTTDRVRVAVAIVEKSSGDWEQWTRELATRWAVGDAGRDNGVLIAVDMDRRKTRIEVADGAREILPDRAAEELLDDVLGPGLKEERYRQALSSTIQQIYRRADGSPIPYPRSTAASVVVGVMAFGTGGMLAAILIWPIVVLTRRYRNPARRTPDGGQTAMAEMDRFEREHPGVRVSRTTRQAYLGYRTYYIDMPRPRDQDSVDPTVRTIWVATFPAWLALYQQVPRLYSGSGRPAWGSSWTPAYGSYAGSSSGGGSSFGGGGGFSGGGASGSF</sequence>
<name>A0A199NRY7_9MICC</name>
<dbReference type="PROSITE" id="PS51257">
    <property type="entry name" value="PROKAR_LIPOPROTEIN"/>
    <property type="match status" value="1"/>
</dbReference>
<dbReference type="EMBL" id="LJBJ02000018">
    <property type="protein sequence ID" value="OAX51461.1"/>
    <property type="molecule type" value="Genomic_DNA"/>
</dbReference>
<dbReference type="RefSeq" id="WP_064725657.1">
    <property type="nucleotide sequence ID" value="NZ_LJBJ02000018.1"/>
</dbReference>
<feature type="domain" description="TPM" evidence="2">
    <location>
        <begin position="37"/>
        <end position="160"/>
    </location>
</feature>
<evidence type="ECO:0000313" key="4">
    <source>
        <dbReference type="Proteomes" id="UP000053171"/>
    </source>
</evidence>
<dbReference type="Gene3D" id="3.10.310.50">
    <property type="match status" value="1"/>
</dbReference>
<evidence type="ECO:0000256" key="1">
    <source>
        <dbReference type="SAM" id="Phobius"/>
    </source>
</evidence>
<dbReference type="Pfam" id="PF04536">
    <property type="entry name" value="TPM_phosphatase"/>
    <property type="match status" value="1"/>
</dbReference>
<dbReference type="InterPro" id="IPR007621">
    <property type="entry name" value="TPM_dom"/>
</dbReference>
<keyword evidence="4" id="KW-1185">Reference proteome</keyword>
<feature type="transmembrane region" description="Helical" evidence="1">
    <location>
        <begin position="177"/>
        <end position="201"/>
    </location>
</feature>
<protein>
    <recommendedName>
        <fullName evidence="2">TPM domain-containing protein</fullName>
    </recommendedName>
</protein>
<keyword evidence="1" id="KW-0472">Membrane</keyword>
<reference evidence="3" key="1">
    <citation type="submission" date="2016-06" db="EMBL/GenBank/DDBJ databases">
        <title>Identification of putative biosynthetic pathways for the production of bioactive secondary metabolites by the marine actinomycete Kocuria kristinae RUTW2-3.</title>
        <authorList>
            <person name="Waterworth S.C."/>
            <person name="Walmsley T.A."/>
            <person name="Matongo T."/>
            <person name="Davies-Coleman M.T."/>
            <person name="Dorrington R.A."/>
        </authorList>
    </citation>
    <scope>NUCLEOTIDE SEQUENCE [LARGE SCALE GENOMIC DNA]</scope>
    <source>
        <strain evidence="3">RUTW2-3</strain>
    </source>
</reference>
<dbReference type="Proteomes" id="UP000053171">
    <property type="component" value="Unassembled WGS sequence"/>
</dbReference>
<gene>
    <name evidence="3" type="ORF">AN277_0208565</name>
</gene>
<comment type="caution">
    <text evidence="3">The sequence shown here is derived from an EMBL/GenBank/DDBJ whole genome shotgun (WGS) entry which is preliminary data.</text>
</comment>
<evidence type="ECO:0000259" key="2">
    <source>
        <dbReference type="Pfam" id="PF04536"/>
    </source>
</evidence>
<keyword evidence="1" id="KW-1133">Transmembrane helix</keyword>
<organism evidence="3 4">
    <name type="scientific">Rothia kristinae</name>
    <dbReference type="NCBI Taxonomy" id="37923"/>
    <lineage>
        <taxon>Bacteria</taxon>
        <taxon>Bacillati</taxon>
        <taxon>Actinomycetota</taxon>
        <taxon>Actinomycetes</taxon>
        <taxon>Micrococcales</taxon>
        <taxon>Micrococcaceae</taxon>
        <taxon>Rothia</taxon>
    </lineage>
</organism>
<dbReference type="PANTHER" id="PTHR30373:SF2">
    <property type="entry name" value="UPF0603 PROTEIN YGCG"/>
    <property type="match status" value="1"/>
</dbReference>
<dbReference type="AlphaFoldDB" id="A0A199NRY7"/>
<evidence type="ECO:0000313" key="3">
    <source>
        <dbReference type="EMBL" id="OAX51461.1"/>
    </source>
</evidence>
<proteinExistence type="predicted"/>
<accession>A0A199NRY7</accession>
<dbReference type="PANTHER" id="PTHR30373">
    <property type="entry name" value="UPF0603 PROTEIN YGCG"/>
    <property type="match status" value="1"/>
</dbReference>